<name>A0A9Q0LC33_ANAIG</name>
<reference evidence="2" key="1">
    <citation type="submission" date="2022-10" db="EMBL/GenBank/DDBJ databases">
        <title>Novel sulphate-reducing endosymbionts in the free-living metamonad Anaeramoeba.</title>
        <authorList>
            <person name="Jerlstrom-Hultqvist J."/>
            <person name="Cepicka I."/>
            <person name="Gallot-Lavallee L."/>
            <person name="Salas-Leiva D."/>
            <person name="Curtis B.A."/>
            <person name="Zahonova K."/>
            <person name="Pipaliya S."/>
            <person name="Dacks J."/>
            <person name="Roger A.J."/>
        </authorList>
    </citation>
    <scope>NUCLEOTIDE SEQUENCE</scope>
    <source>
        <strain evidence="2">BMAN</strain>
    </source>
</reference>
<keyword evidence="3" id="KW-1185">Reference proteome</keyword>
<sequence length="95" mass="10834">MLVIQLDKKVVTIAVVVPIGTIIIIVERNRKPRTINTTIHQATNQIANWIGLFPISDEDEEKESLNPIFTDSIIDSDINSDIDSKTWQMLLEQIY</sequence>
<protein>
    <submittedName>
        <fullName evidence="2">Uncharacterized protein</fullName>
    </submittedName>
</protein>
<feature type="transmembrane region" description="Helical" evidence="1">
    <location>
        <begin position="6"/>
        <end position="26"/>
    </location>
</feature>
<organism evidence="2 3">
    <name type="scientific">Anaeramoeba ignava</name>
    <name type="common">Anaerobic marine amoeba</name>
    <dbReference type="NCBI Taxonomy" id="1746090"/>
    <lineage>
        <taxon>Eukaryota</taxon>
        <taxon>Metamonada</taxon>
        <taxon>Anaeramoebidae</taxon>
        <taxon>Anaeramoeba</taxon>
    </lineage>
</organism>
<accession>A0A9Q0LC33</accession>
<proteinExistence type="predicted"/>
<comment type="caution">
    <text evidence="2">The sequence shown here is derived from an EMBL/GenBank/DDBJ whole genome shotgun (WGS) entry which is preliminary data.</text>
</comment>
<gene>
    <name evidence="2" type="ORF">M0811_11052</name>
</gene>
<dbReference type="Proteomes" id="UP001149090">
    <property type="component" value="Unassembled WGS sequence"/>
</dbReference>
<evidence type="ECO:0000313" key="3">
    <source>
        <dbReference type="Proteomes" id="UP001149090"/>
    </source>
</evidence>
<dbReference type="EMBL" id="JAPDFW010000096">
    <property type="protein sequence ID" value="KAJ5070386.1"/>
    <property type="molecule type" value="Genomic_DNA"/>
</dbReference>
<keyword evidence="1" id="KW-0472">Membrane</keyword>
<keyword evidence="1" id="KW-0812">Transmembrane</keyword>
<evidence type="ECO:0000313" key="2">
    <source>
        <dbReference type="EMBL" id="KAJ5070386.1"/>
    </source>
</evidence>
<dbReference type="AlphaFoldDB" id="A0A9Q0LC33"/>
<evidence type="ECO:0000256" key="1">
    <source>
        <dbReference type="SAM" id="Phobius"/>
    </source>
</evidence>
<keyword evidence="1" id="KW-1133">Transmembrane helix</keyword>